<feature type="signal peptide" evidence="2">
    <location>
        <begin position="1"/>
        <end position="17"/>
    </location>
</feature>
<feature type="domain" description="Peptidase M12B propeptide" evidence="3">
    <location>
        <begin position="26"/>
        <end position="100"/>
    </location>
</feature>
<evidence type="ECO:0000256" key="2">
    <source>
        <dbReference type="SAM" id="SignalP"/>
    </source>
</evidence>
<organism evidence="4 5">
    <name type="scientific">Galeopterus variegatus</name>
    <name type="common">Malayan flying lemur</name>
    <name type="synonym">Cynocephalus variegatus</name>
    <dbReference type="NCBI Taxonomy" id="482537"/>
    <lineage>
        <taxon>Eukaryota</taxon>
        <taxon>Metazoa</taxon>
        <taxon>Chordata</taxon>
        <taxon>Craniata</taxon>
        <taxon>Vertebrata</taxon>
        <taxon>Euteleostomi</taxon>
        <taxon>Mammalia</taxon>
        <taxon>Eutheria</taxon>
        <taxon>Euarchontoglires</taxon>
        <taxon>Dermoptera</taxon>
        <taxon>Cynocephalidae</taxon>
        <taxon>Galeopterus</taxon>
    </lineage>
</organism>
<dbReference type="PANTHER" id="PTHR11905:SF26">
    <property type="entry name" value="A DISINTEGRIN AND METALLOPEPTIDASE DOMAIN 3"/>
    <property type="match status" value="1"/>
</dbReference>
<dbReference type="PANTHER" id="PTHR11905">
    <property type="entry name" value="ADAM A DISINTEGRIN AND METALLOPROTEASE DOMAIN"/>
    <property type="match status" value="1"/>
</dbReference>
<dbReference type="RefSeq" id="XP_008592168.1">
    <property type="nucleotide sequence ID" value="XM_008593946.1"/>
</dbReference>
<reference evidence="5" key="1">
    <citation type="submission" date="2025-08" db="UniProtKB">
        <authorList>
            <consortium name="RefSeq"/>
        </authorList>
    </citation>
    <scope>IDENTIFICATION</scope>
</reference>
<keyword evidence="1" id="KW-1015">Disulfide bond</keyword>
<keyword evidence="4" id="KW-1185">Reference proteome</keyword>
<gene>
    <name evidence="5" type="primary">LOC103609646</name>
</gene>
<name>A0ABM0SH27_GALVR</name>
<protein>
    <submittedName>
        <fullName evidence="5">Disintegrin and metalloproteinase domain-containing protein 18-like isoform X1</fullName>
    </submittedName>
</protein>
<dbReference type="InterPro" id="IPR002870">
    <property type="entry name" value="Peptidase_M12B_N"/>
</dbReference>
<accession>A0ABM0SH27</accession>
<evidence type="ECO:0000313" key="5">
    <source>
        <dbReference type="RefSeq" id="XP_008592168.1"/>
    </source>
</evidence>
<feature type="chain" id="PRO_5046685824" evidence="2">
    <location>
        <begin position="18"/>
        <end position="209"/>
    </location>
</feature>
<keyword evidence="2" id="KW-0732">Signal</keyword>
<evidence type="ECO:0000259" key="3">
    <source>
        <dbReference type="Pfam" id="PF01562"/>
    </source>
</evidence>
<dbReference type="GeneID" id="103609646"/>
<proteinExistence type="predicted"/>
<sequence>MLCLLLLLSGLGRLISAGHHSEAALLQVTVPQRTRTNASDEDASETHVTYLIKIEGKTYSLLLTKQSFLHPHFLVYSYNQSGALYPDSSFTQGHCFYQGYAAEIPKSIVTLNICSGLRGLLQFESISYGIEPLETSSTYEHMLYQIKDNKINHSLLQENYPMTQYADQSDRILVRSEVSSPFYDIFICVYFYKLIHFEILRFDTFGKQI</sequence>
<evidence type="ECO:0000256" key="1">
    <source>
        <dbReference type="ARBA" id="ARBA00023157"/>
    </source>
</evidence>
<dbReference type="Pfam" id="PF01562">
    <property type="entry name" value="Pep_M12B_propep"/>
    <property type="match status" value="1"/>
</dbReference>
<evidence type="ECO:0000313" key="4">
    <source>
        <dbReference type="Proteomes" id="UP000694923"/>
    </source>
</evidence>
<dbReference type="Proteomes" id="UP000694923">
    <property type="component" value="Unplaced"/>
</dbReference>